<gene>
    <name evidence="3 4" type="primary">fdhD</name>
    <name evidence="4" type="ORF">HZZ13_10880</name>
</gene>
<dbReference type="InterPro" id="IPR003786">
    <property type="entry name" value="FdhD"/>
</dbReference>
<dbReference type="HAMAP" id="MF_00187">
    <property type="entry name" value="FdhD"/>
    <property type="match status" value="1"/>
</dbReference>
<dbReference type="Gene3D" id="3.40.140.10">
    <property type="entry name" value="Cytidine Deaminase, domain 2"/>
    <property type="match status" value="1"/>
</dbReference>
<comment type="subcellular location">
    <subcellularLocation>
        <location evidence="3">Cytoplasm</location>
    </subcellularLocation>
</comment>
<name>A0ABS0PM68_9BRAD</name>
<comment type="similarity">
    <text evidence="3">Belongs to the FdhD family.</text>
</comment>
<dbReference type="PANTHER" id="PTHR30592:SF1">
    <property type="entry name" value="SULFUR CARRIER PROTEIN FDHD"/>
    <property type="match status" value="1"/>
</dbReference>
<dbReference type="Pfam" id="PF02634">
    <property type="entry name" value="FdhD-NarQ"/>
    <property type="match status" value="1"/>
</dbReference>
<feature type="active site" description="Cysteine persulfide intermediate" evidence="3">
    <location>
        <position position="99"/>
    </location>
</feature>
<dbReference type="PIRSF" id="PIRSF015626">
    <property type="entry name" value="FdhD"/>
    <property type="match status" value="1"/>
</dbReference>
<keyword evidence="5" id="KW-1185">Reference proteome</keyword>
<dbReference type="PANTHER" id="PTHR30592">
    <property type="entry name" value="FORMATE DEHYDROGENASE"/>
    <property type="match status" value="1"/>
</dbReference>
<protein>
    <recommendedName>
        <fullName evidence="3">Sulfur carrier protein FdhD</fullName>
    </recommendedName>
</protein>
<reference evidence="4 5" key="1">
    <citation type="submission" date="2020-07" db="EMBL/GenBank/DDBJ databases">
        <title>Bradyrhizobium diversity isolated from nodules of indigenous legumes of Western Australia.</title>
        <authorList>
            <person name="Klepa M.S."/>
        </authorList>
    </citation>
    <scope>NUCLEOTIDE SEQUENCE [LARGE SCALE GENOMIC DNA]</scope>
    <source>
        <strain evidence="4 5">CNPSo 4010</strain>
    </source>
</reference>
<comment type="caution">
    <text evidence="4">The sequence shown here is derived from an EMBL/GenBank/DDBJ whole genome shotgun (WGS) entry which is preliminary data.</text>
</comment>
<evidence type="ECO:0000313" key="4">
    <source>
        <dbReference type="EMBL" id="MBH5398292.1"/>
    </source>
</evidence>
<accession>A0ABS0PM68</accession>
<comment type="caution">
    <text evidence="3">Lacks conserved residue(s) required for the propagation of feature annotation.</text>
</comment>
<comment type="function">
    <text evidence="3">Required for formate dehydrogenase (FDH) activity. Acts as a sulfur carrier protein that transfers sulfur from IscS to the molybdenum cofactor prior to its insertion into FDH.</text>
</comment>
<keyword evidence="2 3" id="KW-0501">Molybdenum cofactor biosynthesis</keyword>
<dbReference type="NCBIfam" id="TIGR00129">
    <property type="entry name" value="fdhD_narQ"/>
    <property type="match status" value="1"/>
</dbReference>
<proteinExistence type="inferred from homology"/>
<dbReference type="Gene3D" id="3.10.20.10">
    <property type="match status" value="1"/>
</dbReference>
<dbReference type="Proteomes" id="UP000807370">
    <property type="component" value="Unassembled WGS sequence"/>
</dbReference>
<evidence type="ECO:0000256" key="3">
    <source>
        <dbReference type="HAMAP-Rule" id="MF_00187"/>
    </source>
</evidence>
<organism evidence="4 5">
    <name type="scientific">Bradyrhizobium agreste</name>
    <dbReference type="NCBI Taxonomy" id="2751811"/>
    <lineage>
        <taxon>Bacteria</taxon>
        <taxon>Pseudomonadati</taxon>
        <taxon>Pseudomonadota</taxon>
        <taxon>Alphaproteobacteria</taxon>
        <taxon>Hyphomicrobiales</taxon>
        <taxon>Nitrobacteraceae</taxon>
        <taxon>Bradyrhizobium</taxon>
    </lineage>
</organism>
<dbReference type="EMBL" id="JACCHP010000006">
    <property type="protein sequence ID" value="MBH5398292.1"/>
    <property type="molecule type" value="Genomic_DNA"/>
</dbReference>
<sequence length="295" mass="31178">MPRLTSSGVHDARIVAEECPVALVYDGTTAAVLMATPADLTDLAQGFSLTEGIIHDIGEIEELTVVPGPEGIELRLWLRPDAGRRLKERRRHLVGPTGCGLCGIDSLREAGRIAPRVEHGLCLSSEQIGTAIAALTDAQVLNHSTHATHAAGFFERDQKTMLVREDVGRHNALDKLAGALAMEGRSGCTGTVVLTSRISVEMVQKTAAIGAGLVIGMSAPTALAIRTAEACGITLIGIARGDTFEIFSHPARVATATAAERPLVPPRRSGLRCHVGAPAERRTHINHAPLQISKS</sequence>
<dbReference type="InterPro" id="IPR016193">
    <property type="entry name" value="Cytidine_deaminase-like"/>
</dbReference>
<keyword evidence="1 3" id="KW-0963">Cytoplasm</keyword>
<dbReference type="SUPFAM" id="SSF53927">
    <property type="entry name" value="Cytidine deaminase-like"/>
    <property type="match status" value="1"/>
</dbReference>
<evidence type="ECO:0000313" key="5">
    <source>
        <dbReference type="Proteomes" id="UP000807370"/>
    </source>
</evidence>
<evidence type="ECO:0000256" key="2">
    <source>
        <dbReference type="ARBA" id="ARBA00023150"/>
    </source>
</evidence>
<dbReference type="RefSeq" id="WP_197959608.1">
    <property type="nucleotide sequence ID" value="NZ_JACCHP010000006.1"/>
</dbReference>
<evidence type="ECO:0000256" key="1">
    <source>
        <dbReference type="ARBA" id="ARBA00022490"/>
    </source>
</evidence>